<dbReference type="Proteomes" id="UP000029989">
    <property type="component" value="Unassembled WGS sequence"/>
</dbReference>
<protein>
    <submittedName>
        <fullName evidence="2">Uncharacterized protein</fullName>
    </submittedName>
</protein>
<dbReference type="AlphaFoldDB" id="A0A0A0F162"/>
<evidence type="ECO:0000313" key="3">
    <source>
        <dbReference type="Proteomes" id="UP000029989"/>
    </source>
</evidence>
<evidence type="ECO:0000256" key="1">
    <source>
        <dbReference type="SAM" id="MobiDB-lite"/>
    </source>
</evidence>
<dbReference type="eggNOG" id="ENOG502Z9N6">
    <property type="taxonomic scope" value="Bacteria"/>
</dbReference>
<dbReference type="OrthoDB" id="6058215at2"/>
<name>A0A0A0F162_9GAMM</name>
<reference evidence="2 3" key="1">
    <citation type="journal article" date="2015" name="Stand. Genomic Sci.">
        <title>Genomic information of the arsenic-resistant bacterium Lysobacter arseniciresistens type strain ZS79(T) and comparison of Lysobacter draft genomes.</title>
        <authorList>
            <person name="Liu L."/>
            <person name="Zhang S."/>
            <person name="Luo M."/>
            <person name="Wang G."/>
        </authorList>
    </citation>
    <scope>NUCLEOTIDE SEQUENCE [LARGE SCALE GENOMIC DNA]</scope>
    <source>
        <strain evidence="2 3">ZS79</strain>
    </source>
</reference>
<organism evidence="2 3">
    <name type="scientific">Lysobacter arseniciresistens ZS79</name>
    <dbReference type="NCBI Taxonomy" id="913325"/>
    <lineage>
        <taxon>Bacteria</taxon>
        <taxon>Pseudomonadati</taxon>
        <taxon>Pseudomonadota</taxon>
        <taxon>Gammaproteobacteria</taxon>
        <taxon>Lysobacterales</taxon>
        <taxon>Lysobacteraceae</taxon>
        <taxon>Novilysobacter</taxon>
    </lineage>
</organism>
<accession>A0A0A0F162</accession>
<evidence type="ECO:0000313" key="2">
    <source>
        <dbReference type="EMBL" id="KGM56871.1"/>
    </source>
</evidence>
<proteinExistence type="predicted"/>
<feature type="compositionally biased region" description="Low complexity" evidence="1">
    <location>
        <begin position="231"/>
        <end position="248"/>
    </location>
</feature>
<sequence length="248" mass="26071">MKHSRWRNRALVVATVAIAATGLFLVIAPAVERGADAATDLEQGGEAPANGGGASGIDTLVYAGDGGHAGESPRTPPIPPNLPPVDPVDPPEYDTSLPPDTLYAEHAPARAHFAGKLPFGVDDRTYVEFNRAALASLGVGSTLTLRTPDDGKPHTVRIDEIQVHPNGDKSWIGHVVDAGGEVLPAVFTQGEDSSFGSISTRSGTYSLEAEGRLGWIANVDRLRQHQDFDQPDVLLPDPADAVAPPDAR</sequence>
<feature type="region of interest" description="Disordered" evidence="1">
    <location>
        <begin position="42"/>
        <end position="94"/>
    </location>
</feature>
<dbReference type="RefSeq" id="WP_036209118.1">
    <property type="nucleotide sequence ID" value="NZ_AVPT01000007.1"/>
</dbReference>
<dbReference type="EMBL" id="AVPT01000007">
    <property type="protein sequence ID" value="KGM56871.1"/>
    <property type="molecule type" value="Genomic_DNA"/>
</dbReference>
<gene>
    <name evidence="2" type="ORF">N799_01565</name>
</gene>
<comment type="caution">
    <text evidence="2">The sequence shown here is derived from an EMBL/GenBank/DDBJ whole genome shotgun (WGS) entry which is preliminary data.</text>
</comment>
<keyword evidence="3" id="KW-1185">Reference proteome</keyword>
<feature type="region of interest" description="Disordered" evidence="1">
    <location>
        <begin position="228"/>
        <end position="248"/>
    </location>
</feature>
<feature type="compositionally biased region" description="Pro residues" evidence="1">
    <location>
        <begin position="74"/>
        <end position="90"/>
    </location>
</feature>